<feature type="region of interest" description="Disordered" evidence="1">
    <location>
        <begin position="1"/>
        <end position="63"/>
    </location>
</feature>
<proteinExistence type="predicted"/>
<feature type="compositionally biased region" description="Basic and acidic residues" evidence="1">
    <location>
        <begin position="152"/>
        <end position="172"/>
    </location>
</feature>
<feature type="compositionally biased region" description="Basic and acidic residues" evidence="1">
    <location>
        <begin position="40"/>
        <end position="63"/>
    </location>
</feature>
<dbReference type="EMBL" id="OV696688">
    <property type="protein sequence ID" value="CAH1258254.1"/>
    <property type="molecule type" value="Genomic_DNA"/>
</dbReference>
<feature type="region of interest" description="Disordered" evidence="1">
    <location>
        <begin position="143"/>
        <end position="174"/>
    </location>
</feature>
<dbReference type="OrthoDB" id="10098583at2759"/>
<dbReference type="AlphaFoldDB" id="A0A8J9ZQ29"/>
<organism evidence="2 3">
    <name type="scientific">Branchiostoma lanceolatum</name>
    <name type="common">Common lancelet</name>
    <name type="synonym">Amphioxus lanceolatum</name>
    <dbReference type="NCBI Taxonomy" id="7740"/>
    <lineage>
        <taxon>Eukaryota</taxon>
        <taxon>Metazoa</taxon>
        <taxon>Chordata</taxon>
        <taxon>Cephalochordata</taxon>
        <taxon>Leptocardii</taxon>
        <taxon>Amphioxiformes</taxon>
        <taxon>Branchiostomatidae</taxon>
        <taxon>Branchiostoma</taxon>
    </lineage>
</organism>
<accession>A0A8J9ZQ29</accession>
<gene>
    <name evidence="2" type="primary">Hypp1984</name>
    <name evidence="2" type="ORF">BLAG_LOCUS15884</name>
</gene>
<evidence type="ECO:0000313" key="3">
    <source>
        <dbReference type="Proteomes" id="UP000838412"/>
    </source>
</evidence>
<feature type="compositionally biased region" description="Basic and acidic residues" evidence="1">
    <location>
        <begin position="1"/>
        <end position="11"/>
    </location>
</feature>
<reference evidence="2" key="1">
    <citation type="submission" date="2022-01" db="EMBL/GenBank/DDBJ databases">
        <authorList>
            <person name="Braso-Vives M."/>
        </authorList>
    </citation>
    <scope>NUCLEOTIDE SEQUENCE</scope>
</reference>
<evidence type="ECO:0000313" key="2">
    <source>
        <dbReference type="EMBL" id="CAH1258254.1"/>
    </source>
</evidence>
<sequence length="219" mass="24684">MAMDRGNDARGTRSPSRCRPAVEPAAAAAFESNTPPRRPVRLERLDKKMEERRETARKKVAESHIELRDQLNKAGDRRRDILAKRSQTLANKAVRKAERKAAKKASSTAFVVTPVSDTNVIAPRESRRRRTMEARMEKRRARVAKTSTADALETRQAEAAERRQANVRATKDKARRFGRAASPVWIGLDKDQGKTQLQDKSIAHCDGQSGSIYWGRILK</sequence>
<name>A0A8J9ZQ29_BRALA</name>
<keyword evidence="3" id="KW-1185">Reference proteome</keyword>
<evidence type="ECO:0000256" key="1">
    <source>
        <dbReference type="SAM" id="MobiDB-lite"/>
    </source>
</evidence>
<dbReference type="Proteomes" id="UP000838412">
    <property type="component" value="Chromosome 3"/>
</dbReference>
<protein>
    <submittedName>
        <fullName evidence="2">Hypp1984 protein</fullName>
    </submittedName>
</protein>